<dbReference type="GO" id="GO:0071947">
    <property type="term" value="P:protein deubiquitination involved in ubiquitin-dependent protein catabolic process"/>
    <property type="evidence" value="ECO:0007669"/>
    <property type="project" value="TreeGrafter"/>
</dbReference>
<evidence type="ECO:0000256" key="11">
    <source>
        <dbReference type="SAM" id="MobiDB-lite"/>
    </source>
</evidence>
<dbReference type="EMBL" id="CAJOBC010000216">
    <property type="protein sequence ID" value="CAF3555964.1"/>
    <property type="molecule type" value="Genomic_DNA"/>
</dbReference>
<accession>A0A813QU71</accession>
<dbReference type="Pfam" id="PF02338">
    <property type="entry name" value="OTU"/>
    <property type="match status" value="1"/>
</dbReference>
<gene>
    <name evidence="13" type="ORF">GPM918_LOCUS2066</name>
    <name evidence="14" type="ORF">SRO942_LOCUS2066</name>
</gene>
<feature type="compositionally biased region" description="Polar residues" evidence="11">
    <location>
        <begin position="909"/>
        <end position="924"/>
    </location>
</feature>
<evidence type="ECO:0000259" key="12">
    <source>
        <dbReference type="PROSITE" id="PS50802"/>
    </source>
</evidence>
<feature type="compositionally biased region" description="Low complexity" evidence="11">
    <location>
        <begin position="887"/>
        <end position="908"/>
    </location>
</feature>
<evidence type="ECO:0000256" key="4">
    <source>
        <dbReference type="ARBA" id="ARBA00022670"/>
    </source>
</evidence>
<evidence type="ECO:0000256" key="1">
    <source>
        <dbReference type="ARBA" id="ARBA00000707"/>
    </source>
</evidence>
<feature type="region of interest" description="Disordered" evidence="11">
    <location>
        <begin position="484"/>
        <end position="523"/>
    </location>
</feature>
<dbReference type="GO" id="GO:0070536">
    <property type="term" value="P:protein K63-linked deubiquitination"/>
    <property type="evidence" value="ECO:0007669"/>
    <property type="project" value="TreeGrafter"/>
</dbReference>
<feature type="compositionally biased region" description="Polar residues" evidence="11">
    <location>
        <begin position="678"/>
        <end position="727"/>
    </location>
</feature>
<feature type="region of interest" description="Disordered" evidence="11">
    <location>
        <begin position="774"/>
        <end position="870"/>
    </location>
</feature>
<dbReference type="OrthoDB" id="10064699at2759"/>
<keyword evidence="8" id="KW-0378">Hydrolase</keyword>
<feature type="compositionally biased region" description="Low complexity" evidence="11">
    <location>
        <begin position="245"/>
        <end position="284"/>
    </location>
</feature>
<organism evidence="13 15">
    <name type="scientific">Didymodactylos carnosus</name>
    <dbReference type="NCBI Taxonomy" id="1234261"/>
    <lineage>
        <taxon>Eukaryota</taxon>
        <taxon>Metazoa</taxon>
        <taxon>Spiralia</taxon>
        <taxon>Gnathifera</taxon>
        <taxon>Rotifera</taxon>
        <taxon>Eurotatoria</taxon>
        <taxon>Bdelloidea</taxon>
        <taxon>Philodinida</taxon>
        <taxon>Philodinidae</taxon>
        <taxon>Didymodactylos</taxon>
    </lineage>
</organism>
<feature type="compositionally biased region" description="Basic and acidic residues" evidence="11">
    <location>
        <begin position="31"/>
        <end position="45"/>
    </location>
</feature>
<evidence type="ECO:0000313" key="15">
    <source>
        <dbReference type="Proteomes" id="UP000663829"/>
    </source>
</evidence>
<keyword evidence="4" id="KW-0645">Protease</keyword>
<dbReference type="GO" id="GO:0004843">
    <property type="term" value="F:cysteine-type deubiquitinase activity"/>
    <property type="evidence" value="ECO:0007669"/>
    <property type="project" value="UniProtKB-EC"/>
</dbReference>
<feature type="region of interest" description="Disordered" evidence="11">
    <location>
        <begin position="635"/>
        <end position="754"/>
    </location>
</feature>
<dbReference type="GO" id="GO:0005634">
    <property type="term" value="C:nucleus"/>
    <property type="evidence" value="ECO:0007669"/>
    <property type="project" value="TreeGrafter"/>
</dbReference>
<evidence type="ECO:0000313" key="14">
    <source>
        <dbReference type="EMBL" id="CAF3555964.1"/>
    </source>
</evidence>
<evidence type="ECO:0000256" key="8">
    <source>
        <dbReference type="ARBA" id="ARBA00022801"/>
    </source>
</evidence>
<evidence type="ECO:0000256" key="6">
    <source>
        <dbReference type="ARBA" id="ARBA00022771"/>
    </source>
</evidence>
<evidence type="ECO:0000313" key="13">
    <source>
        <dbReference type="EMBL" id="CAF0773583.1"/>
    </source>
</evidence>
<evidence type="ECO:0000256" key="7">
    <source>
        <dbReference type="ARBA" id="ARBA00022786"/>
    </source>
</evidence>
<feature type="domain" description="OTU" evidence="12">
    <location>
        <begin position="151"/>
        <end position="387"/>
    </location>
</feature>
<dbReference type="CDD" id="cd22768">
    <property type="entry name" value="OTU_OTUD7"/>
    <property type="match status" value="1"/>
</dbReference>
<protein>
    <recommendedName>
        <fullName evidence="3">ubiquitinyl hydrolase 1</fullName>
        <ecNumber evidence="3">3.4.19.12</ecNumber>
    </recommendedName>
</protein>
<dbReference type="EC" id="3.4.19.12" evidence="3"/>
<sequence length="948" mass="106964">MSDLITSYSRQHPEIEDNNEDEFDDYGYRNGTDERVNKHSEDSVKLRRTNSSNNPVLHRALSTVSANQSLVFNQRTTIAKNFRRSSVNDQIVTIDHAEADASFVFTDLNSVKEEIRTRIMDSLVDQPTMTALEETKRLNWWCTNKLQCPQLYPLLTSGDGNCLLHATSLAMWGFHDKSLVMRKALNETLITSKPNNSLYRRWRWSQSVQNKKYGLVFSEEEWDSEWKGLLKLSSAEPRTYQCKTSNSISNNDSNNLDDQNFNQKLSNPTTTTTSNVITSHTSSSITTAVTTQSTSVDKTSSSTTTNNIIKQYYESLEEMHVYVLANNIRRPIIVYSDTVLRDHSGEPVSPINFGGIYLPLEIPPEKCYQSPVFLAFDAAHFSALVPMNQNSKVKLTYRIPLIDIDTLDLLPLHFAVDPGPSFCWPIDEELSDNIIQQYDLQGERRMKLLEKYLSLCKEYTPLTTLFPSTSTPNSAVSSSISSTQHQINEESNNIDPSTTNVSEMNESLNSTTSTAPTVNKKPSKPLNSFGKILRRTFIDPFSQSKRAAAAAALRGDHHQTLGDSTQSQNALTFENENNHDDDYLNQLSSPLLNPRTNILTIIMVNFKPKQPRACDSMIKNYIETCVREYRAESTKVQRENMDVNDNTKQQVENNNNYNRSVTTTNDDSSLRISKKNILATNQPSSPPSTVVNDNQRYTDSYTKNKDSNVQQQPHVTVRSQQTRNYFNDSPDFNEKNINSNNPNAGRKLPKLPSQSGSLALANVNSLPKQQQTNINYKISERPNEQVADDDDESEEENNRFSSKNGSIKAHDHPHIADVSQRNSFDSSNRHYRPSAYSNGYSHSGSKLDATGSSYEHKNGNSQKSLQSPSTFTVNNVKRQHLLEKTQSIPSSYSVNSTSSPTRLTTTTTQIMRNNRCSNDNTGMTPSPPLVSKIIPKPRPSPQTSTWYE</sequence>
<feature type="compositionally biased region" description="Polar residues" evidence="11">
    <location>
        <begin position="643"/>
        <end position="671"/>
    </location>
</feature>
<dbReference type="GO" id="GO:0070530">
    <property type="term" value="F:K63-linked polyubiquitin modification-dependent protein binding"/>
    <property type="evidence" value="ECO:0007669"/>
    <property type="project" value="TreeGrafter"/>
</dbReference>
<feature type="compositionally biased region" description="Polar residues" evidence="11">
    <location>
        <begin position="859"/>
        <end position="870"/>
    </location>
</feature>
<evidence type="ECO:0000256" key="5">
    <source>
        <dbReference type="ARBA" id="ARBA00022723"/>
    </source>
</evidence>
<feature type="region of interest" description="Disordered" evidence="11">
    <location>
        <begin position="883"/>
        <end position="948"/>
    </location>
</feature>
<keyword evidence="15" id="KW-1185">Reference proteome</keyword>
<dbReference type="PANTHER" id="PTHR13367:SF27">
    <property type="entry name" value="OTU DOMAIN-CONTAINING PROTEIN"/>
    <property type="match status" value="1"/>
</dbReference>
<dbReference type="PROSITE" id="PS50802">
    <property type="entry name" value="OTU"/>
    <property type="match status" value="1"/>
</dbReference>
<dbReference type="GO" id="GO:0005737">
    <property type="term" value="C:cytoplasm"/>
    <property type="evidence" value="ECO:0007669"/>
    <property type="project" value="TreeGrafter"/>
</dbReference>
<feature type="compositionally biased region" description="Polar residues" evidence="11">
    <location>
        <begin position="484"/>
        <end position="517"/>
    </location>
</feature>
<feature type="compositionally biased region" description="Acidic residues" evidence="11">
    <location>
        <begin position="786"/>
        <end position="795"/>
    </location>
</feature>
<reference evidence="13" key="1">
    <citation type="submission" date="2021-02" db="EMBL/GenBank/DDBJ databases">
        <authorList>
            <person name="Nowell W R."/>
        </authorList>
    </citation>
    <scope>NUCLEOTIDE SEQUENCE</scope>
</reference>
<feature type="compositionally biased region" description="Polar residues" evidence="11">
    <location>
        <begin position="835"/>
        <end position="844"/>
    </location>
</feature>
<dbReference type="InterPro" id="IPR003323">
    <property type="entry name" value="OTU_dom"/>
</dbReference>
<feature type="compositionally biased region" description="Polar residues" evidence="11">
    <location>
        <begin position="1"/>
        <end position="10"/>
    </location>
</feature>
<keyword evidence="7" id="KW-0833">Ubl conjugation pathway</keyword>
<proteinExistence type="inferred from homology"/>
<comment type="similarity">
    <text evidence="2">Belongs to the peptidase C64 family.</text>
</comment>
<dbReference type="GO" id="GO:0035871">
    <property type="term" value="P:protein K11-linked deubiquitination"/>
    <property type="evidence" value="ECO:0007669"/>
    <property type="project" value="TreeGrafter"/>
</dbReference>
<evidence type="ECO:0000256" key="10">
    <source>
        <dbReference type="ARBA" id="ARBA00022833"/>
    </source>
</evidence>
<name>A0A813QU71_9BILA</name>
<evidence type="ECO:0000256" key="9">
    <source>
        <dbReference type="ARBA" id="ARBA00022807"/>
    </source>
</evidence>
<dbReference type="AlphaFoldDB" id="A0A813QU71"/>
<feature type="region of interest" description="Disordered" evidence="11">
    <location>
        <begin position="1"/>
        <end position="52"/>
    </location>
</feature>
<dbReference type="Proteomes" id="UP000663829">
    <property type="component" value="Unassembled WGS sequence"/>
</dbReference>
<keyword evidence="6" id="KW-0863">Zinc-finger</keyword>
<evidence type="ECO:0000256" key="2">
    <source>
        <dbReference type="ARBA" id="ARBA00005865"/>
    </source>
</evidence>
<dbReference type="PANTHER" id="PTHR13367">
    <property type="entry name" value="UBIQUITIN THIOESTERASE"/>
    <property type="match status" value="1"/>
</dbReference>
<comment type="caution">
    <text evidence="13">The sequence shown here is derived from an EMBL/GenBank/DDBJ whole genome shotgun (WGS) entry which is preliminary data.</text>
</comment>
<comment type="catalytic activity">
    <reaction evidence="1">
        <text>Thiol-dependent hydrolysis of ester, thioester, amide, peptide and isopeptide bonds formed by the C-terminal Gly of ubiquitin (a 76-residue protein attached to proteins as an intracellular targeting signal).</text>
        <dbReference type="EC" id="3.4.19.12"/>
    </reaction>
</comment>
<dbReference type="EMBL" id="CAJNOQ010000216">
    <property type="protein sequence ID" value="CAF0773583.1"/>
    <property type="molecule type" value="Genomic_DNA"/>
</dbReference>
<feature type="compositionally biased region" description="Acidic residues" evidence="11">
    <location>
        <begin position="16"/>
        <end position="25"/>
    </location>
</feature>
<feature type="region of interest" description="Disordered" evidence="11">
    <location>
        <begin position="243"/>
        <end position="284"/>
    </location>
</feature>
<keyword evidence="9" id="KW-0788">Thiol protease</keyword>
<keyword evidence="10" id="KW-0862">Zinc</keyword>
<evidence type="ECO:0000256" key="3">
    <source>
        <dbReference type="ARBA" id="ARBA00012759"/>
    </source>
</evidence>
<dbReference type="GO" id="GO:0071108">
    <property type="term" value="P:protein K48-linked deubiquitination"/>
    <property type="evidence" value="ECO:0007669"/>
    <property type="project" value="TreeGrafter"/>
</dbReference>
<keyword evidence="5" id="KW-0479">Metal-binding</keyword>
<dbReference type="InterPro" id="IPR051346">
    <property type="entry name" value="OTU_Deubiquitinase"/>
</dbReference>
<dbReference type="GO" id="GO:0008270">
    <property type="term" value="F:zinc ion binding"/>
    <property type="evidence" value="ECO:0007669"/>
    <property type="project" value="UniProtKB-KW"/>
</dbReference>
<dbReference type="Proteomes" id="UP000681722">
    <property type="component" value="Unassembled WGS sequence"/>
</dbReference>